<organism evidence="2 3">
    <name type="scientific">Pleodorina starrii</name>
    <dbReference type="NCBI Taxonomy" id="330485"/>
    <lineage>
        <taxon>Eukaryota</taxon>
        <taxon>Viridiplantae</taxon>
        <taxon>Chlorophyta</taxon>
        <taxon>core chlorophytes</taxon>
        <taxon>Chlorophyceae</taxon>
        <taxon>CS clade</taxon>
        <taxon>Chlamydomonadales</taxon>
        <taxon>Volvocaceae</taxon>
        <taxon>Pleodorina</taxon>
    </lineage>
</organism>
<evidence type="ECO:0000313" key="3">
    <source>
        <dbReference type="Proteomes" id="UP001165080"/>
    </source>
</evidence>
<dbReference type="GO" id="GO:0005739">
    <property type="term" value="C:mitochondrion"/>
    <property type="evidence" value="ECO:0007669"/>
    <property type="project" value="TreeGrafter"/>
</dbReference>
<dbReference type="EMBL" id="BRXU01000004">
    <property type="protein sequence ID" value="GLC51139.1"/>
    <property type="molecule type" value="Genomic_DNA"/>
</dbReference>
<proteinExistence type="predicted"/>
<evidence type="ECO:0000313" key="2">
    <source>
        <dbReference type="EMBL" id="GLC51139.1"/>
    </source>
</evidence>
<dbReference type="PANTHER" id="PTHR31296:SF1">
    <property type="entry name" value="MITOCHONDRIAL PROTEIN C2ORF69"/>
    <property type="match status" value="1"/>
</dbReference>
<feature type="region of interest" description="Disordered" evidence="1">
    <location>
        <begin position="202"/>
        <end position="261"/>
    </location>
</feature>
<comment type="caution">
    <text evidence="2">The sequence shown here is derived from an EMBL/GenBank/DDBJ whole genome shotgun (WGS) entry which is preliminary data.</text>
</comment>
<accession>A0A9W6BFG1</accession>
<feature type="compositionally biased region" description="Gly residues" evidence="1">
    <location>
        <begin position="141"/>
        <end position="162"/>
    </location>
</feature>
<reference evidence="2 3" key="1">
    <citation type="journal article" date="2023" name="Commun. Biol.">
        <title>Reorganization of the ancestral sex-determining regions during the evolution of trioecy in Pleodorina starrii.</title>
        <authorList>
            <person name="Takahashi K."/>
            <person name="Suzuki S."/>
            <person name="Kawai-Toyooka H."/>
            <person name="Yamamoto K."/>
            <person name="Hamaji T."/>
            <person name="Ootsuki R."/>
            <person name="Yamaguchi H."/>
            <person name="Kawachi M."/>
            <person name="Higashiyama T."/>
            <person name="Nozaki H."/>
        </authorList>
    </citation>
    <scope>NUCLEOTIDE SEQUENCE [LARGE SCALE GENOMIC DNA]</scope>
    <source>
        <strain evidence="2 3">NIES-4479</strain>
    </source>
</reference>
<name>A0A9W6BFG1_9CHLO</name>
<protein>
    <submittedName>
        <fullName evidence="2">Uncharacterized protein</fullName>
    </submittedName>
</protein>
<dbReference type="InterPro" id="IPR018881">
    <property type="entry name" value="C2orf69_mit"/>
</dbReference>
<feature type="region of interest" description="Disordered" evidence="1">
    <location>
        <begin position="133"/>
        <end position="162"/>
    </location>
</feature>
<dbReference type="Proteomes" id="UP001165080">
    <property type="component" value="Unassembled WGS sequence"/>
</dbReference>
<dbReference type="PANTHER" id="PTHR31296">
    <property type="entry name" value="UPF0565 PROTEIN C2ORF69"/>
    <property type="match status" value="1"/>
</dbReference>
<dbReference type="OrthoDB" id="419333at2759"/>
<dbReference type="Pfam" id="PF10561">
    <property type="entry name" value="C2orf69"/>
    <property type="match status" value="1"/>
</dbReference>
<evidence type="ECO:0000256" key="1">
    <source>
        <dbReference type="SAM" id="MobiDB-lite"/>
    </source>
</evidence>
<keyword evidence="3" id="KW-1185">Reference proteome</keyword>
<feature type="compositionally biased region" description="Pro residues" evidence="1">
    <location>
        <begin position="236"/>
        <end position="255"/>
    </location>
</feature>
<feature type="compositionally biased region" description="Low complexity" evidence="1">
    <location>
        <begin position="206"/>
        <end position="235"/>
    </location>
</feature>
<dbReference type="AlphaFoldDB" id="A0A9W6BFG1"/>
<gene>
    <name evidence="2" type="primary">PLEST007287</name>
    <name evidence="2" type="ORF">PLESTB_000470100</name>
</gene>
<sequence>MAATSRHAHPGGARSVLCVRGPAGPSEVLLAGGSSNSAVVFFEGDQILDDDTRDLLGPERWSPDAHLATLCGRAGADTSVLLVMPTTLAAGGQACYGNLLASMTAVGEPLGFKPQGYPAATHLAAILASVQARDGGEDGDGGGGGDGDGDGGCGGGGGGPSGGTRRFSELTLVGFSKGAVVLNQLLAEMAWREEALLRAAGDGQESTTSVPAPAPAPADDTAVAAAAATGTDPVSLPLPLPRRPPPPSAAPPEPPSDSVGELLDSIHTLHFLDAGLNCRGVHLTDAAAAAALGQRHRRRPLVVHVHGTPRQWGDRRRPWIAAERDRFQALLCAAGVPAHVHRYFEGQPPSLRQHFDIIGQVQMRPDGC</sequence>